<sequence>MKKFYLPVYYCFMSLLFTVQSIVYINDVGDQVSFARLSKRYGFFEFAIHRYQVWSSRLLIESVTMFMSAHYLIFDLTLLVAVAVFFYCFNGIFLKDDKYWGLRFIIPALFLLVFPSIFFTSAGLIATVTNYLFPMIAFVIAWYCLEQKKVKWLLTSFPFMIFACMQEQFTIFALIIFAFLLLKNWFINKQVSVYYLSAIVIALVGTISALVAPGSAHRTMIESKTWYPGFDKLSLVVKVAKGYMETNRVLFVTSELTIIYLLLIAALVLALLKRRYVSSVMSGAVLYTILTNRLGSTSLLTAVQRVNDFQSQQPITKFSFKANLYPLSLYTILLAVIAISVFLIFENRWQAGTAIVVLAVGYVARMTVSLSPTIYASGLRTYTPLIFSGLIIIMMICCEFIDTISLQRK</sequence>
<accession>G5JTS3</accession>
<reference evidence="2" key="1">
    <citation type="submission" date="2011-07" db="EMBL/GenBank/DDBJ databases">
        <authorList>
            <person name="Stanhope M.J."/>
            <person name="Durkin A.S."/>
            <person name="Hostetler J."/>
            <person name="Kim M."/>
            <person name="Radune D."/>
            <person name="Singh I."/>
            <person name="Town C.D."/>
        </authorList>
    </citation>
    <scope>NUCLEOTIDE SEQUENCE [LARGE SCALE GENOMIC DNA]</scope>
    <source>
        <strain evidence="2">HS-6</strain>
    </source>
</reference>
<feature type="transmembrane region" description="Helical" evidence="1">
    <location>
        <begin position="71"/>
        <end position="93"/>
    </location>
</feature>
<keyword evidence="1" id="KW-0812">Transmembrane</keyword>
<feature type="transmembrane region" description="Helical" evidence="1">
    <location>
        <begin position="7"/>
        <end position="25"/>
    </location>
</feature>
<feature type="transmembrane region" description="Helical" evidence="1">
    <location>
        <begin position="352"/>
        <end position="375"/>
    </location>
</feature>
<feature type="transmembrane region" description="Helical" evidence="1">
    <location>
        <begin position="249"/>
        <end position="272"/>
    </location>
</feature>
<evidence type="ECO:0000313" key="2">
    <source>
        <dbReference type="EMBL" id="EHI74336.1"/>
    </source>
</evidence>
<dbReference type="Proteomes" id="UP000004322">
    <property type="component" value="Unassembled WGS sequence"/>
</dbReference>
<feature type="transmembrane region" description="Helical" evidence="1">
    <location>
        <begin position="100"/>
        <end position="118"/>
    </location>
</feature>
<feature type="transmembrane region" description="Helical" evidence="1">
    <location>
        <begin position="157"/>
        <end position="181"/>
    </location>
</feature>
<dbReference type="eggNOG" id="ENOG5030WIW">
    <property type="taxonomic scope" value="Bacteria"/>
</dbReference>
<comment type="caution">
    <text evidence="2">The sequence shown here is derived from an EMBL/GenBank/DDBJ whole genome shotgun (WGS) entry which is preliminary data.</text>
</comment>
<proteinExistence type="predicted"/>
<dbReference type="RefSeq" id="WP_004227400.1">
    <property type="nucleotide sequence ID" value="NZ_AEUV02000002.1"/>
</dbReference>
<keyword evidence="1" id="KW-1133">Transmembrane helix</keyword>
<name>G5JTS3_STRCG</name>
<dbReference type="AlphaFoldDB" id="G5JTS3"/>
<protein>
    <submittedName>
        <fullName evidence="2">Membrane protein</fullName>
    </submittedName>
</protein>
<gene>
    <name evidence="2" type="ORF">STRCR_1171</name>
</gene>
<dbReference type="OrthoDB" id="2284195at2"/>
<feature type="transmembrane region" description="Helical" evidence="1">
    <location>
        <begin position="193"/>
        <end position="212"/>
    </location>
</feature>
<feature type="transmembrane region" description="Helical" evidence="1">
    <location>
        <begin position="327"/>
        <end position="345"/>
    </location>
</feature>
<keyword evidence="1" id="KW-0472">Membrane</keyword>
<organism evidence="2 3">
    <name type="scientific">Streptococcus criceti HS-6</name>
    <dbReference type="NCBI Taxonomy" id="873449"/>
    <lineage>
        <taxon>Bacteria</taxon>
        <taxon>Bacillati</taxon>
        <taxon>Bacillota</taxon>
        <taxon>Bacilli</taxon>
        <taxon>Lactobacillales</taxon>
        <taxon>Streptococcaceae</taxon>
        <taxon>Streptococcus</taxon>
    </lineage>
</organism>
<dbReference type="EMBL" id="AEUV02000002">
    <property type="protein sequence ID" value="EHI74336.1"/>
    <property type="molecule type" value="Genomic_DNA"/>
</dbReference>
<keyword evidence="3" id="KW-1185">Reference proteome</keyword>
<evidence type="ECO:0000313" key="3">
    <source>
        <dbReference type="Proteomes" id="UP000004322"/>
    </source>
</evidence>
<dbReference type="STRING" id="873449.STRCR_1171"/>
<evidence type="ECO:0000256" key="1">
    <source>
        <dbReference type="SAM" id="Phobius"/>
    </source>
</evidence>
<feature type="transmembrane region" description="Helical" evidence="1">
    <location>
        <begin position="381"/>
        <end position="401"/>
    </location>
</feature>
<feature type="transmembrane region" description="Helical" evidence="1">
    <location>
        <begin position="124"/>
        <end position="145"/>
    </location>
</feature>